<proteinExistence type="predicted"/>
<name>A0AAD5YRF0_9AGAR</name>
<keyword evidence="4" id="KW-1185">Reference proteome</keyword>
<evidence type="ECO:0000256" key="2">
    <source>
        <dbReference type="SAM" id="Phobius"/>
    </source>
</evidence>
<keyword evidence="2" id="KW-0472">Membrane</keyword>
<comment type="caution">
    <text evidence="3">The sequence shown here is derived from an EMBL/GenBank/DDBJ whole genome shotgun (WGS) entry which is preliminary data.</text>
</comment>
<organism evidence="3 4">
    <name type="scientific">Leucocoprinus birnbaumii</name>
    <dbReference type="NCBI Taxonomy" id="56174"/>
    <lineage>
        <taxon>Eukaryota</taxon>
        <taxon>Fungi</taxon>
        <taxon>Dikarya</taxon>
        <taxon>Basidiomycota</taxon>
        <taxon>Agaricomycotina</taxon>
        <taxon>Agaricomycetes</taxon>
        <taxon>Agaricomycetidae</taxon>
        <taxon>Agaricales</taxon>
        <taxon>Agaricineae</taxon>
        <taxon>Agaricaceae</taxon>
        <taxon>Leucocoprinus</taxon>
    </lineage>
</organism>
<feature type="transmembrane region" description="Helical" evidence="2">
    <location>
        <begin position="21"/>
        <end position="41"/>
    </location>
</feature>
<reference evidence="3" key="1">
    <citation type="submission" date="2022-07" db="EMBL/GenBank/DDBJ databases">
        <title>Genome Sequence of Leucocoprinus birnbaumii.</title>
        <authorList>
            <person name="Buettner E."/>
        </authorList>
    </citation>
    <scope>NUCLEOTIDE SEQUENCE</scope>
    <source>
        <strain evidence="3">VT141</strain>
    </source>
</reference>
<dbReference type="EMBL" id="JANIEX010001203">
    <property type="protein sequence ID" value="KAJ3560278.1"/>
    <property type="molecule type" value="Genomic_DNA"/>
</dbReference>
<dbReference type="AlphaFoldDB" id="A0AAD5YRF0"/>
<protein>
    <submittedName>
        <fullName evidence="3">Uncharacterized protein</fullName>
    </submittedName>
</protein>
<gene>
    <name evidence="3" type="ORF">NP233_g10943</name>
</gene>
<dbReference type="Proteomes" id="UP001213000">
    <property type="component" value="Unassembled WGS sequence"/>
</dbReference>
<accession>A0AAD5YRF0</accession>
<keyword evidence="2" id="KW-0812">Transmembrane</keyword>
<evidence type="ECO:0000256" key="1">
    <source>
        <dbReference type="SAM" id="MobiDB-lite"/>
    </source>
</evidence>
<evidence type="ECO:0000313" key="3">
    <source>
        <dbReference type="EMBL" id="KAJ3560278.1"/>
    </source>
</evidence>
<evidence type="ECO:0000313" key="4">
    <source>
        <dbReference type="Proteomes" id="UP001213000"/>
    </source>
</evidence>
<keyword evidence="2" id="KW-1133">Transmembrane helix</keyword>
<sequence>MRRWKAKKQYTDTRKQYKTSKLLRVVFGSVSPFFGDTMTYVETMGKLLRNALNTLLRLSSVTLKAVDMAVKKAKRVRKSNCARKCPQRDRSQKGPNGLTKDQQYYRTKRQKTKKPEEPLTQDSHALPQIEGSDLMLDHALGRKVPWGVPSPMDASTYPEMSRFTVIFKLVSKWAIRWGGMENWANELKAGYESAKKNGADDEWYDDVWLHAHNGCRFQNRLSELHGTLPVEDYQVRELYRREIKASVLLAKGITIIEVRVPLFFDVCSVNPRGLSPLPPSSELDWESE</sequence>
<feature type="region of interest" description="Disordered" evidence="1">
    <location>
        <begin position="77"/>
        <end position="126"/>
    </location>
</feature>